<dbReference type="GO" id="GO:0005634">
    <property type="term" value="C:nucleus"/>
    <property type="evidence" value="ECO:0007669"/>
    <property type="project" value="InterPro"/>
</dbReference>
<dbReference type="PANTHER" id="PTHR46450">
    <property type="entry name" value="INACTIVE HISTONE-LYSINE N-METHYLTRANSFERASE SUVR1-RELATED"/>
    <property type="match status" value="1"/>
</dbReference>
<dbReference type="Pfam" id="PF10440">
    <property type="entry name" value="WIYLD"/>
    <property type="match status" value="1"/>
</dbReference>
<dbReference type="Gene3D" id="1.10.8.850">
    <property type="entry name" value="Histone-lysine N methyltransferase , C-terminal domain-like"/>
    <property type="match status" value="1"/>
</dbReference>
<dbReference type="Gene3D" id="2.170.270.10">
    <property type="entry name" value="SET domain"/>
    <property type="match status" value="1"/>
</dbReference>
<dbReference type="CDD" id="cd10538">
    <property type="entry name" value="SET_SETDB-like"/>
    <property type="match status" value="1"/>
</dbReference>
<proteinExistence type="predicted"/>
<name>A0A9D5C5R3_9LILI</name>
<evidence type="ECO:0000313" key="6">
    <source>
        <dbReference type="Proteomes" id="UP001085076"/>
    </source>
</evidence>
<dbReference type="SMART" id="SM00468">
    <property type="entry name" value="PreSET"/>
    <property type="match status" value="1"/>
</dbReference>
<dbReference type="GO" id="GO:0005694">
    <property type="term" value="C:chromosome"/>
    <property type="evidence" value="ECO:0007669"/>
    <property type="project" value="UniProtKB-SubCell"/>
</dbReference>
<evidence type="ECO:0000259" key="4">
    <source>
        <dbReference type="PROSITE" id="PS50280"/>
    </source>
</evidence>
<evidence type="ECO:0000313" key="5">
    <source>
        <dbReference type="EMBL" id="KAJ0966537.1"/>
    </source>
</evidence>
<dbReference type="InterPro" id="IPR001214">
    <property type="entry name" value="SET_dom"/>
</dbReference>
<feature type="domain" description="SET" evidence="4">
    <location>
        <begin position="412"/>
        <end position="546"/>
    </location>
</feature>
<evidence type="ECO:0000256" key="1">
    <source>
        <dbReference type="ARBA" id="ARBA00004286"/>
    </source>
</evidence>
<evidence type="ECO:0000256" key="3">
    <source>
        <dbReference type="SAM" id="MobiDB-lite"/>
    </source>
</evidence>
<comment type="caution">
    <text evidence="5">The sequence shown here is derived from an EMBL/GenBank/DDBJ whole genome shotgun (WGS) entry which is preliminary data.</text>
</comment>
<protein>
    <recommendedName>
        <fullName evidence="4">SET domain-containing protein</fullName>
    </recommendedName>
</protein>
<dbReference type="SMART" id="SM00317">
    <property type="entry name" value="SET"/>
    <property type="match status" value="1"/>
</dbReference>
<comment type="subcellular location">
    <subcellularLocation>
        <location evidence="1">Chromosome</location>
    </subcellularLocation>
</comment>
<sequence length="606" mass="67842">MEPGSSHSQREDRNERAKKAITAMKAMGIPVEKTKPVLKNLLKESDNSWGYIEADNYSVLVDALIAMPESPVDSLDTGMKKMGTVAAEPLDSARKRPRVKEENSVSPSVARPNGPGVTSQRMPVSEGHADTTLPEIPFSEQDAKNLQLQPCQGDEGARNVQVSRALTVARQVGPVRGLAGTSGSLVTNQREKRPVQKKIDSLVCYKDSQTERGSLRLVSPVQLKDEPMYDAEPRFEVPLAVINPPPRLPANNHGMIAMDGPSANGGDSKENELRNGEPSNINSCSLVVFKPSYDVNDITKGEERVRIPVVNEVSSERFPPPFNYIPQNLVYQNGYINFSLARIGDEDCCADCFGDCLSESIPCACARETGGEFAYTLDGLIKKEFLDDCISMNRDPQKQRLYYCKDCPLERTKNEVFYTSEGKGWGLRTTDELPKGTFVCEYVGEIVTNMELYERTIQTTGNARHTYPVLLDADWGSERVLKDEEALCLDATFYGNVCRFVNHRCFDANMIGIPVEVETPDHHYYHLALFTTRKVEAYEELTWIMSCAYVILMKLISLKFTKPTTAESQDYGIDFSDHNHPIKAFRCRCRSKYCRDMNRPSESTDI</sequence>
<dbReference type="Pfam" id="PF00856">
    <property type="entry name" value="SET"/>
    <property type="match status" value="1"/>
</dbReference>
<dbReference type="GO" id="GO:0008270">
    <property type="term" value="F:zinc ion binding"/>
    <property type="evidence" value="ECO:0007669"/>
    <property type="project" value="InterPro"/>
</dbReference>
<dbReference type="Pfam" id="PF05033">
    <property type="entry name" value="Pre-SET"/>
    <property type="match status" value="1"/>
</dbReference>
<gene>
    <name evidence="5" type="ORF">J5N97_023454</name>
</gene>
<dbReference type="SUPFAM" id="SSF82199">
    <property type="entry name" value="SET domain"/>
    <property type="match status" value="1"/>
</dbReference>
<dbReference type="InterPro" id="IPR043017">
    <property type="entry name" value="WIYLD_dom_sf"/>
</dbReference>
<dbReference type="OrthoDB" id="308383at2759"/>
<feature type="region of interest" description="Disordered" evidence="3">
    <location>
        <begin position="89"/>
        <end position="128"/>
    </location>
</feature>
<keyword evidence="6" id="KW-1185">Reference proteome</keyword>
<dbReference type="AlphaFoldDB" id="A0A9D5C5R3"/>
<reference evidence="5" key="1">
    <citation type="submission" date="2021-03" db="EMBL/GenBank/DDBJ databases">
        <authorList>
            <person name="Li Z."/>
            <person name="Yang C."/>
        </authorList>
    </citation>
    <scope>NUCLEOTIDE SEQUENCE</scope>
    <source>
        <strain evidence="5">Dzin_1.0</strain>
        <tissue evidence="5">Leaf</tissue>
    </source>
</reference>
<keyword evidence="2" id="KW-0158">Chromosome</keyword>
<reference evidence="5" key="2">
    <citation type="journal article" date="2022" name="Hortic Res">
        <title>The genome of Dioscorea zingiberensis sheds light on the biosynthesis, origin and evolution of the medicinally important diosgenin saponins.</title>
        <authorList>
            <person name="Li Y."/>
            <person name="Tan C."/>
            <person name="Li Z."/>
            <person name="Guo J."/>
            <person name="Li S."/>
            <person name="Chen X."/>
            <person name="Wang C."/>
            <person name="Dai X."/>
            <person name="Yang H."/>
            <person name="Song W."/>
            <person name="Hou L."/>
            <person name="Xu J."/>
            <person name="Tong Z."/>
            <person name="Xu A."/>
            <person name="Yuan X."/>
            <person name="Wang W."/>
            <person name="Yang Q."/>
            <person name="Chen L."/>
            <person name="Sun Z."/>
            <person name="Wang K."/>
            <person name="Pan B."/>
            <person name="Chen J."/>
            <person name="Bao Y."/>
            <person name="Liu F."/>
            <person name="Qi X."/>
            <person name="Gang D.R."/>
            <person name="Wen J."/>
            <person name="Li J."/>
        </authorList>
    </citation>
    <scope>NUCLEOTIDE SEQUENCE</scope>
    <source>
        <strain evidence="5">Dzin_1.0</strain>
    </source>
</reference>
<organism evidence="5 6">
    <name type="scientific">Dioscorea zingiberensis</name>
    <dbReference type="NCBI Taxonomy" id="325984"/>
    <lineage>
        <taxon>Eukaryota</taxon>
        <taxon>Viridiplantae</taxon>
        <taxon>Streptophyta</taxon>
        <taxon>Embryophyta</taxon>
        <taxon>Tracheophyta</taxon>
        <taxon>Spermatophyta</taxon>
        <taxon>Magnoliopsida</taxon>
        <taxon>Liliopsida</taxon>
        <taxon>Dioscoreales</taxon>
        <taxon>Dioscoreaceae</taxon>
        <taxon>Dioscorea</taxon>
    </lineage>
</organism>
<dbReference type="PANTHER" id="PTHR46450:SF24">
    <property type="entry name" value="HISTONE-LYSINE N-METHYLTRANSFERASE SUVR4"/>
    <property type="match status" value="1"/>
</dbReference>
<accession>A0A9D5C5R3</accession>
<dbReference type="PROSITE" id="PS50280">
    <property type="entry name" value="SET"/>
    <property type="match status" value="1"/>
</dbReference>
<dbReference type="InterPro" id="IPR046341">
    <property type="entry name" value="SET_dom_sf"/>
</dbReference>
<evidence type="ECO:0000256" key="2">
    <source>
        <dbReference type="ARBA" id="ARBA00022454"/>
    </source>
</evidence>
<dbReference type="InterPro" id="IPR018848">
    <property type="entry name" value="WIYLD_domain"/>
</dbReference>
<dbReference type="EMBL" id="JAGGNH010000007">
    <property type="protein sequence ID" value="KAJ0966537.1"/>
    <property type="molecule type" value="Genomic_DNA"/>
</dbReference>
<dbReference type="GO" id="GO:0042054">
    <property type="term" value="F:histone methyltransferase activity"/>
    <property type="evidence" value="ECO:0007669"/>
    <property type="project" value="InterPro"/>
</dbReference>
<feature type="compositionally biased region" description="Basic and acidic residues" evidence="3">
    <location>
        <begin position="91"/>
        <end position="103"/>
    </location>
</feature>
<dbReference type="Proteomes" id="UP001085076">
    <property type="component" value="Miscellaneous, Linkage group lg07"/>
</dbReference>
<dbReference type="InterPro" id="IPR007728">
    <property type="entry name" value="Pre-SET_dom"/>
</dbReference>